<evidence type="ECO:0000313" key="1">
    <source>
        <dbReference type="EMBL" id="MDA5624173.1"/>
    </source>
</evidence>
<accession>A0A9X3URS5</accession>
<organism evidence="1 2">
    <name type="scientific">Pasteurella multocida</name>
    <dbReference type="NCBI Taxonomy" id="747"/>
    <lineage>
        <taxon>Bacteria</taxon>
        <taxon>Pseudomonadati</taxon>
        <taxon>Pseudomonadota</taxon>
        <taxon>Gammaproteobacteria</taxon>
        <taxon>Pasteurellales</taxon>
        <taxon>Pasteurellaceae</taxon>
        <taxon>Pasteurella</taxon>
    </lineage>
</organism>
<protein>
    <recommendedName>
        <fullName evidence="3">Capsid protein</fullName>
    </recommendedName>
</protein>
<dbReference type="InterPro" id="IPR053738">
    <property type="entry name" value="Lambda_capsid_assembly"/>
</dbReference>
<dbReference type="Gene3D" id="3.90.1690.10">
    <property type="entry name" value="phage-related protein like domain"/>
    <property type="match status" value="1"/>
</dbReference>
<evidence type="ECO:0000313" key="2">
    <source>
        <dbReference type="Proteomes" id="UP001145481"/>
    </source>
</evidence>
<dbReference type="RefSeq" id="WP_151248966.1">
    <property type="nucleotide sequence ID" value="NZ_JADMLI010000024.1"/>
</dbReference>
<reference evidence="1" key="1">
    <citation type="submission" date="2022-07" db="EMBL/GenBank/DDBJ databases">
        <title>Genome-based characterization of novel serogroup A variants of Pasteurella multocida.</title>
        <authorList>
            <person name="Prajapati A."/>
            <person name="Yogisharadhya R."/>
            <person name="Mohanty N."/>
            <person name="Chanda M."/>
            <person name="Mendem S.K."/>
            <person name="Siddaramappa S."/>
            <person name="Shivachandra S.B."/>
        </authorList>
    </citation>
    <scope>NUCLEOTIDE SEQUENCE</scope>
    <source>
        <strain evidence="1">NIVEDIPm19</strain>
    </source>
</reference>
<sequence length="313" mass="35160">MSGQKAHTRLTDPVLTQFALGYKNEAFVGEHLLPIADIPKEGARLPRFGKECFVVESDERELHAASNKITPAKVTTDQITLTEKDLAYPIDYRENREADFNYEQYAVSIIGEKMALNREKRIATLVNNEASYGAGNKITLSGTSQFSHKDSDIFGVFDDGFEAVRKAGVGAVNRVVIPANVWGAIRSHVQITDLMKRRGVQRLTPAIFAEMLREDDQQIEIKIGRASYRATLDGQDTAIWSDNIIMAHVATPNPDGKHFMYRPSFGYTFRRENSLVVDKYDSEGNKVYNVRQTDINKEYLLMAEAGYLIKSAV</sequence>
<proteinExistence type="predicted"/>
<dbReference type="Proteomes" id="UP001145481">
    <property type="component" value="Unassembled WGS sequence"/>
</dbReference>
<evidence type="ECO:0008006" key="3">
    <source>
        <dbReference type="Google" id="ProtNLM"/>
    </source>
</evidence>
<gene>
    <name evidence="1" type="ORF">NM948_11620</name>
</gene>
<dbReference type="AlphaFoldDB" id="A0A9X3URS5"/>
<name>A0A9X3URS5_PASMD</name>
<dbReference type="EMBL" id="JANJHC010000037">
    <property type="protein sequence ID" value="MDA5624173.1"/>
    <property type="molecule type" value="Genomic_DNA"/>
</dbReference>
<comment type="caution">
    <text evidence="1">The sequence shown here is derived from an EMBL/GenBank/DDBJ whole genome shotgun (WGS) entry which is preliminary data.</text>
</comment>